<name>A0AAN8XGF5_HALRR</name>
<keyword evidence="6" id="KW-1185">Reference proteome</keyword>
<dbReference type="EMBL" id="JAXCGZ010007695">
    <property type="protein sequence ID" value="KAK7078719.1"/>
    <property type="molecule type" value="Genomic_DNA"/>
</dbReference>
<dbReference type="Gene3D" id="1.25.10.10">
    <property type="entry name" value="Leucine-rich Repeat Variant"/>
    <property type="match status" value="1"/>
</dbReference>
<evidence type="ECO:0000256" key="2">
    <source>
        <dbReference type="ARBA" id="ARBA00023242"/>
    </source>
</evidence>
<dbReference type="PANTHER" id="PTHR20938:SF0">
    <property type="entry name" value="INTEGRATOR COMPLEX SUBUNIT 4"/>
    <property type="match status" value="1"/>
</dbReference>
<evidence type="ECO:0000313" key="5">
    <source>
        <dbReference type="EMBL" id="KAK7078719.1"/>
    </source>
</evidence>
<dbReference type="PANTHER" id="PTHR20938">
    <property type="entry name" value="INTEGRATOR COMPLEX SUBUNIT 4"/>
    <property type="match status" value="1"/>
</dbReference>
<organism evidence="5 6">
    <name type="scientific">Halocaridina rubra</name>
    <name type="common">Hawaiian red shrimp</name>
    <dbReference type="NCBI Taxonomy" id="373956"/>
    <lineage>
        <taxon>Eukaryota</taxon>
        <taxon>Metazoa</taxon>
        <taxon>Ecdysozoa</taxon>
        <taxon>Arthropoda</taxon>
        <taxon>Crustacea</taxon>
        <taxon>Multicrustacea</taxon>
        <taxon>Malacostraca</taxon>
        <taxon>Eumalacostraca</taxon>
        <taxon>Eucarida</taxon>
        <taxon>Decapoda</taxon>
        <taxon>Pleocyemata</taxon>
        <taxon>Caridea</taxon>
        <taxon>Atyoidea</taxon>
        <taxon>Atyidae</taxon>
        <taxon>Halocaridina</taxon>
    </lineage>
</organism>
<dbReference type="InterPro" id="IPR057412">
    <property type="entry name" value="INTS4_C"/>
</dbReference>
<dbReference type="Pfam" id="PF24493">
    <property type="entry name" value="INTS4_8HBD"/>
    <property type="match status" value="1"/>
</dbReference>
<evidence type="ECO:0000259" key="4">
    <source>
        <dbReference type="Pfam" id="PF25458"/>
    </source>
</evidence>
<dbReference type="Proteomes" id="UP001381693">
    <property type="component" value="Unassembled WGS sequence"/>
</dbReference>
<feature type="domain" description="INTS4 8 helical bundle" evidence="3">
    <location>
        <begin position="606"/>
        <end position="804"/>
    </location>
</feature>
<keyword evidence="2" id="KW-0539">Nucleus</keyword>
<dbReference type="InterPro" id="IPR011989">
    <property type="entry name" value="ARM-like"/>
</dbReference>
<comment type="subcellular location">
    <subcellularLocation>
        <location evidence="1">Nucleus</location>
    </subcellularLocation>
</comment>
<dbReference type="AlphaFoldDB" id="A0AAN8XGF5"/>
<dbReference type="Pfam" id="PF25458">
    <property type="entry name" value="INTS4_C"/>
    <property type="match status" value="1"/>
</dbReference>
<evidence type="ECO:0000313" key="6">
    <source>
        <dbReference type="Proteomes" id="UP001381693"/>
    </source>
</evidence>
<dbReference type="SUPFAM" id="SSF48371">
    <property type="entry name" value="ARM repeat"/>
    <property type="match status" value="1"/>
</dbReference>
<protein>
    <submittedName>
        <fullName evidence="5">Integrator complex subunit 4</fullName>
    </submittedName>
</protein>
<accession>A0AAN8XGF5</accession>
<feature type="domain" description="Integrator complex subunit 4/Protein SIEL C-terminal Ig-like" evidence="4">
    <location>
        <begin position="817"/>
        <end position="949"/>
    </location>
</feature>
<sequence length="953" mass="106207">MAALLKKRVLSEYCQTVVEEAPRPAKRLQFVRRARAIDQNYFSVSALQATDDKQLLSALINLYQSLPISTESQGEVIEALLVLLQNDSHPPIIAIRSLAVLATIITTHAQAQLVFDEVMNLGRRATCKRVMAQLVNSACALSQCPPVDTKYQDQVIQFALSQLQDTNHHLIKIRCLEALGVLCPSDSGRVQTSIVKTLTEHTTNQDCRARRAAIEALLQVHEKGVKLSEEMYHILCKALKDDYQCVREAALNLIKVVADSDPERLVPIGDCDEHHVCLVDHAFSEICNMVNDNSIRVRIQATSLLGSMKGISEFFLQQTLDKKLMSNMRRKRSAHERAKAMVASGEWSSGKTWGEDTPKEKVEAESVSVINTGACGAFVHGLEDEYLEVRNSALESICALALNNVQFASQSLDFLVDMFNDEIEEVRLKAIQVMQQVAPHITLRADQLGEILHALKDASIDIRESLHKFLATTLLPTMDCVKLCVTALLENLKRYPQDKRSIHKCLVSLGTNHPILVHALVPQLLAIHPYLDGVEPSVQDGGDYICKLILVLNAAKYCPMILPLLEQHTKWHYSYLRNTMPQFVPVLKLAGEGKPATEPVKTNTLRFLRASLERVALSEQKSMQLRLAIYETAYCDMMKLGDIDPSLSAGAQFAALYTQCMLLFNKIMSTRNWLTPSTLSQQQSGALKSHVDQLLRNTFRLRHAFTNLSSNEEASIRNLRLRTLALQLVYVVHGSTGSALGLCDNFLEHTEAMYRFLTEEKLKADSFLEAVFEELSHLEEPRPGAVARILQPLLLSSPVPALSPISNPEQIRMCSAEICEPQGDSETIHKITAGLVVGIPFDAEIWHIPDPSTLRIKVAYPDQSTHLIIPQKGHLRSVEPPGVYRLLTTVLLSAQMSWSEAMQVGISLVLDLSDQEVLSARRHSTAKADDSATIQIVQPVKVFLWPKPVRKGI</sequence>
<dbReference type="GO" id="GO:0016180">
    <property type="term" value="P:snRNA processing"/>
    <property type="evidence" value="ECO:0007669"/>
    <property type="project" value="TreeGrafter"/>
</dbReference>
<evidence type="ECO:0000259" key="3">
    <source>
        <dbReference type="Pfam" id="PF24493"/>
    </source>
</evidence>
<reference evidence="5 6" key="1">
    <citation type="submission" date="2023-11" db="EMBL/GenBank/DDBJ databases">
        <title>Halocaridina rubra genome assembly.</title>
        <authorList>
            <person name="Smith C."/>
        </authorList>
    </citation>
    <scope>NUCLEOTIDE SEQUENCE [LARGE SCALE GENOMIC DNA]</scope>
    <source>
        <strain evidence="5">EP-1</strain>
        <tissue evidence="5">Whole</tissue>
    </source>
</reference>
<comment type="caution">
    <text evidence="5">The sequence shown here is derived from an EMBL/GenBank/DDBJ whole genome shotgun (WGS) entry which is preliminary data.</text>
</comment>
<dbReference type="InterPro" id="IPR016024">
    <property type="entry name" value="ARM-type_fold"/>
</dbReference>
<gene>
    <name evidence="5" type="primary">INTS4</name>
    <name evidence="5" type="ORF">SK128_024867</name>
</gene>
<proteinExistence type="predicted"/>
<dbReference type="InterPro" id="IPR056235">
    <property type="entry name" value="INTS4_8HBD"/>
</dbReference>
<evidence type="ECO:0000256" key="1">
    <source>
        <dbReference type="ARBA" id="ARBA00004123"/>
    </source>
</evidence>
<dbReference type="GO" id="GO:0032039">
    <property type="term" value="C:integrator complex"/>
    <property type="evidence" value="ECO:0007669"/>
    <property type="project" value="TreeGrafter"/>
</dbReference>